<evidence type="ECO:0000313" key="2">
    <source>
        <dbReference type="Proteomes" id="UP000178912"/>
    </source>
</evidence>
<dbReference type="AlphaFoldDB" id="A0A1E1KJ71"/>
<dbReference type="EMBL" id="FJUX01000034">
    <property type="protein sequence ID" value="CZS98040.1"/>
    <property type="molecule type" value="Genomic_DNA"/>
</dbReference>
<protein>
    <submittedName>
        <fullName evidence="1">Uncharacterized protein</fullName>
    </submittedName>
</protein>
<evidence type="ECO:0000313" key="1">
    <source>
        <dbReference type="EMBL" id="CZS98040.1"/>
    </source>
</evidence>
<keyword evidence="2" id="KW-1185">Reference proteome</keyword>
<name>A0A1E1KJ71_9HELO</name>
<dbReference type="Proteomes" id="UP000178912">
    <property type="component" value="Unassembled WGS sequence"/>
</dbReference>
<accession>A0A1E1KJ71</accession>
<proteinExistence type="predicted"/>
<reference evidence="2" key="1">
    <citation type="submission" date="2016-03" db="EMBL/GenBank/DDBJ databases">
        <authorList>
            <person name="Guldener U."/>
        </authorList>
    </citation>
    <scope>NUCLEOTIDE SEQUENCE [LARGE SCALE GENOMIC DNA]</scope>
    <source>
        <strain evidence="2">04CH-RAC-A.6.1</strain>
    </source>
</reference>
<sequence>MPQSELECDTRYTSENVDRILHKPVNVQDAPVENFLVDKSKRLHGIKTQRGFVRTAKANIPLL</sequence>
<organism evidence="1 2">
    <name type="scientific">Rhynchosporium agropyri</name>
    <dbReference type="NCBI Taxonomy" id="914238"/>
    <lineage>
        <taxon>Eukaryota</taxon>
        <taxon>Fungi</taxon>
        <taxon>Dikarya</taxon>
        <taxon>Ascomycota</taxon>
        <taxon>Pezizomycotina</taxon>
        <taxon>Leotiomycetes</taxon>
        <taxon>Helotiales</taxon>
        <taxon>Ploettnerulaceae</taxon>
        <taxon>Rhynchosporium</taxon>
    </lineage>
</organism>
<gene>
    <name evidence="1" type="ORF">RAG0_06929</name>
</gene>